<protein>
    <submittedName>
        <fullName evidence="1">Uncharacterized protein</fullName>
    </submittedName>
</protein>
<dbReference type="PATRIC" id="fig|1679170.3.peg.687"/>
<dbReference type="AlphaFoldDB" id="A0A0K9GPU1"/>
<dbReference type="Proteomes" id="UP000037146">
    <property type="component" value="Unassembled WGS sequence"/>
</dbReference>
<accession>A0A0K9GPU1</accession>
<sequence>MNGPKKSSMNLSLCDRVMKVLINIRKMDIAIAQSLWSTFRLKVKTFYKNQEDEAEQMLNKELLSQIFTRFAADKSINSSK</sequence>
<comment type="caution">
    <text evidence="1">The sequence shown here is derived from an EMBL/GenBank/DDBJ whole genome shotgun (WGS) entry which is preliminary data.</text>
</comment>
<gene>
    <name evidence="1" type="ORF">AC625_03310</name>
</gene>
<keyword evidence="2" id="KW-1185">Reference proteome</keyword>
<name>A0A0K9GPU1_9BACI</name>
<evidence type="ECO:0000313" key="2">
    <source>
        <dbReference type="Proteomes" id="UP000037146"/>
    </source>
</evidence>
<reference evidence="2" key="1">
    <citation type="submission" date="2015-07" db="EMBL/GenBank/DDBJ databases">
        <title>Genome sequencing project for genomic taxonomy and phylogenomics of Bacillus-like bacteria.</title>
        <authorList>
            <person name="Liu B."/>
            <person name="Wang J."/>
            <person name="Zhu Y."/>
            <person name="Liu G."/>
            <person name="Chen Q."/>
            <person name="Chen Z."/>
            <person name="Lan J."/>
            <person name="Che J."/>
            <person name="Ge C."/>
            <person name="Shi H."/>
            <person name="Pan Z."/>
            <person name="Liu X."/>
        </authorList>
    </citation>
    <scope>NUCLEOTIDE SEQUENCE [LARGE SCALE GENOMIC DNA]</scope>
    <source>
        <strain evidence="2">FJAT-27997</strain>
    </source>
</reference>
<evidence type="ECO:0000313" key="1">
    <source>
        <dbReference type="EMBL" id="KMY48658.1"/>
    </source>
</evidence>
<dbReference type="EMBL" id="LFZW01000001">
    <property type="protein sequence ID" value="KMY48658.1"/>
    <property type="molecule type" value="Genomic_DNA"/>
</dbReference>
<proteinExistence type="predicted"/>
<organism evidence="1 2">
    <name type="scientific">Peribacillus loiseleuriae</name>
    <dbReference type="NCBI Taxonomy" id="1679170"/>
    <lineage>
        <taxon>Bacteria</taxon>
        <taxon>Bacillati</taxon>
        <taxon>Bacillota</taxon>
        <taxon>Bacilli</taxon>
        <taxon>Bacillales</taxon>
        <taxon>Bacillaceae</taxon>
        <taxon>Peribacillus</taxon>
    </lineage>
</organism>